<proteinExistence type="predicted"/>
<dbReference type="OrthoDB" id="538085at2759"/>
<name>A0A836B802_9CHLO</name>
<sequence>MLAHRILGHQLPAAQQPTSGRRTGCVSGLRAQSRRTTVAVRASGVRARWCIDVEYGHKQTVTTLLQEWVSDVGARAGLTHTNTRLSSGSVGVAESRLELEVTFPSLSEWEHFLANIPAKEHKAWSQRVQGMIVGGSPRWELYRAVPAFADGQELATAAAPVARPLAAPPVLALPTPASTVQAALQQSRLASSSAPSPGSSISDGGAGAGNDSGASGGDPAKLSIIDNVADAEVVLDWKGDPLKVNPGDKLPFKFL</sequence>
<dbReference type="AlphaFoldDB" id="A0A836B802"/>
<feature type="region of interest" description="Disordered" evidence="1">
    <location>
        <begin position="183"/>
        <end position="221"/>
    </location>
</feature>
<feature type="compositionally biased region" description="Low complexity" evidence="1">
    <location>
        <begin position="190"/>
        <end position="203"/>
    </location>
</feature>
<gene>
    <name evidence="2" type="ORF">HYH02_004928</name>
</gene>
<dbReference type="EMBL" id="JAEHOD010000011">
    <property type="protein sequence ID" value="KAG2450426.1"/>
    <property type="molecule type" value="Genomic_DNA"/>
</dbReference>
<evidence type="ECO:0000256" key="1">
    <source>
        <dbReference type="SAM" id="MobiDB-lite"/>
    </source>
</evidence>
<evidence type="ECO:0000313" key="2">
    <source>
        <dbReference type="EMBL" id="KAG2450426.1"/>
    </source>
</evidence>
<keyword evidence="3" id="KW-1185">Reference proteome</keyword>
<organism evidence="2 3">
    <name type="scientific">Chlamydomonas schloesseri</name>
    <dbReference type="NCBI Taxonomy" id="2026947"/>
    <lineage>
        <taxon>Eukaryota</taxon>
        <taxon>Viridiplantae</taxon>
        <taxon>Chlorophyta</taxon>
        <taxon>core chlorophytes</taxon>
        <taxon>Chlorophyceae</taxon>
        <taxon>CS clade</taxon>
        <taxon>Chlamydomonadales</taxon>
        <taxon>Chlamydomonadaceae</taxon>
        <taxon>Chlamydomonas</taxon>
    </lineage>
</organism>
<dbReference type="Proteomes" id="UP000613740">
    <property type="component" value="Unassembled WGS sequence"/>
</dbReference>
<protein>
    <submittedName>
        <fullName evidence="2">Uncharacterized protein</fullName>
    </submittedName>
</protein>
<evidence type="ECO:0000313" key="3">
    <source>
        <dbReference type="Proteomes" id="UP000613740"/>
    </source>
</evidence>
<reference evidence="2" key="1">
    <citation type="journal article" date="2020" name="bioRxiv">
        <title>Comparative genomics of Chlamydomonas.</title>
        <authorList>
            <person name="Craig R.J."/>
            <person name="Hasan A.R."/>
            <person name="Ness R.W."/>
            <person name="Keightley P.D."/>
        </authorList>
    </citation>
    <scope>NUCLEOTIDE SEQUENCE</scope>
    <source>
        <strain evidence="2">CCAP 11/173</strain>
    </source>
</reference>
<accession>A0A836B802</accession>
<comment type="caution">
    <text evidence="2">The sequence shown here is derived from an EMBL/GenBank/DDBJ whole genome shotgun (WGS) entry which is preliminary data.</text>
</comment>
<feature type="compositionally biased region" description="Gly residues" evidence="1">
    <location>
        <begin position="204"/>
        <end position="216"/>
    </location>
</feature>